<dbReference type="Gene3D" id="1.10.10.10">
    <property type="entry name" value="Winged helix-like DNA-binding domain superfamily/Winged helix DNA-binding domain"/>
    <property type="match status" value="1"/>
</dbReference>
<keyword evidence="1" id="KW-0805">Transcription regulation</keyword>
<keyword evidence="4" id="KW-0812">Transmembrane</keyword>
<dbReference type="PANTHER" id="PTHR44688">
    <property type="entry name" value="DNA-BINDING TRANSCRIPTIONAL ACTIVATOR DEVR_DOSR"/>
    <property type="match status" value="1"/>
</dbReference>
<evidence type="ECO:0000259" key="5">
    <source>
        <dbReference type="PROSITE" id="PS50043"/>
    </source>
</evidence>
<organism evidence="6 7">
    <name type="scientific">Sphingobium cyanobacteriorum</name>
    <dbReference type="NCBI Taxonomy" id="3063954"/>
    <lineage>
        <taxon>Bacteria</taxon>
        <taxon>Pseudomonadati</taxon>
        <taxon>Pseudomonadota</taxon>
        <taxon>Alphaproteobacteria</taxon>
        <taxon>Sphingomonadales</taxon>
        <taxon>Sphingomonadaceae</taxon>
        <taxon>Sphingobium</taxon>
    </lineage>
</organism>
<keyword evidence="7" id="KW-1185">Reference proteome</keyword>
<keyword evidence="4" id="KW-0472">Membrane</keyword>
<dbReference type="InterPro" id="IPR000792">
    <property type="entry name" value="Tscrpt_reg_LuxR_C"/>
</dbReference>
<evidence type="ECO:0000313" key="7">
    <source>
        <dbReference type="Proteomes" id="UP001176471"/>
    </source>
</evidence>
<proteinExistence type="predicted"/>
<evidence type="ECO:0000256" key="4">
    <source>
        <dbReference type="SAM" id="Phobius"/>
    </source>
</evidence>
<sequence length="159" mass="17487">MGELSLAPVERLSDRQRECLRLVYQRFTSKEIGLKLEVAPDTVDQHIKRAMRTLGTGSRAEAARLVFVHDQGDTQLLGTQSETIALTPPNTAQGVQNEGSLGHLKRLFVLPPIGGPNEHLTAGKTLRLIAQLALLLGVATAIVVVMFFWVMEHLVELSR</sequence>
<keyword evidence="3" id="KW-0804">Transcription</keyword>
<dbReference type="EMBL" id="JAUQOM010000013">
    <property type="protein sequence ID" value="MDO7836970.1"/>
    <property type="molecule type" value="Genomic_DNA"/>
</dbReference>
<feature type="domain" description="HTH luxR-type" evidence="5">
    <location>
        <begin position="5"/>
        <end position="70"/>
    </location>
</feature>
<evidence type="ECO:0000313" key="6">
    <source>
        <dbReference type="EMBL" id="MDO7836970.1"/>
    </source>
</evidence>
<protein>
    <submittedName>
        <fullName evidence="6">Helix-turn-helix transcriptional regulator</fullName>
    </submittedName>
</protein>
<gene>
    <name evidence="6" type="ORF">Q4610_18135</name>
</gene>
<comment type="caution">
    <text evidence="6">The sequence shown here is derived from an EMBL/GenBank/DDBJ whole genome shotgun (WGS) entry which is preliminary data.</text>
</comment>
<dbReference type="Proteomes" id="UP001176471">
    <property type="component" value="Unassembled WGS sequence"/>
</dbReference>
<evidence type="ECO:0000256" key="3">
    <source>
        <dbReference type="ARBA" id="ARBA00023163"/>
    </source>
</evidence>
<dbReference type="Pfam" id="PF00196">
    <property type="entry name" value="GerE"/>
    <property type="match status" value="1"/>
</dbReference>
<dbReference type="RefSeq" id="WP_304537346.1">
    <property type="nucleotide sequence ID" value="NZ_JAUQOM010000013.1"/>
</dbReference>
<feature type="transmembrane region" description="Helical" evidence="4">
    <location>
        <begin position="128"/>
        <end position="151"/>
    </location>
</feature>
<keyword evidence="4" id="KW-1133">Transmembrane helix</keyword>
<reference evidence="6" key="1">
    <citation type="submission" date="2023-07" db="EMBL/GenBank/DDBJ databases">
        <title>Bacterial whole genome sequence for Sphingobium sp. HBC34.</title>
        <authorList>
            <person name="Le V."/>
            <person name="Ko S.-R."/>
            <person name="Ahn C.-Y."/>
            <person name="Oh H.-M."/>
        </authorList>
    </citation>
    <scope>NUCLEOTIDE SEQUENCE</scope>
    <source>
        <strain evidence="6">HBC34</strain>
    </source>
</reference>
<evidence type="ECO:0000256" key="2">
    <source>
        <dbReference type="ARBA" id="ARBA00023125"/>
    </source>
</evidence>
<dbReference type="CDD" id="cd06170">
    <property type="entry name" value="LuxR_C_like"/>
    <property type="match status" value="1"/>
</dbReference>
<dbReference type="PANTHER" id="PTHR44688:SF16">
    <property type="entry name" value="DNA-BINDING TRANSCRIPTIONAL ACTIVATOR DEVR_DOSR"/>
    <property type="match status" value="1"/>
</dbReference>
<dbReference type="InterPro" id="IPR016032">
    <property type="entry name" value="Sig_transdc_resp-reg_C-effctor"/>
</dbReference>
<keyword evidence="2" id="KW-0238">DNA-binding</keyword>
<accession>A0ABT8ZQZ3</accession>
<dbReference type="SMART" id="SM00421">
    <property type="entry name" value="HTH_LUXR"/>
    <property type="match status" value="1"/>
</dbReference>
<dbReference type="SUPFAM" id="SSF46894">
    <property type="entry name" value="C-terminal effector domain of the bipartite response regulators"/>
    <property type="match status" value="1"/>
</dbReference>
<dbReference type="PROSITE" id="PS50043">
    <property type="entry name" value="HTH_LUXR_2"/>
    <property type="match status" value="1"/>
</dbReference>
<name>A0ABT8ZQZ3_9SPHN</name>
<dbReference type="InterPro" id="IPR036388">
    <property type="entry name" value="WH-like_DNA-bd_sf"/>
</dbReference>
<evidence type="ECO:0000256" key="1">
    <source>
        <dbReference type="ARBA" id="ARBA00023015"/>
    </source>
</evidence>